<reference evidence="2" key="1">
    <citation type="submission" date="2020-06" db="EMBL/GenBank/DDBJ databases">
        <title>WGS assembly of Ceratodon purpureus strain R40.</title>
        <authorList>
            <person name="Carey S.B."/>
            <person name="Jenkins J."/>
            <person name="Shu S."/>
            <person name="Lovell J.T."/>
            <person name="Sreedasyam A."/>
            <person name="Maumus F."/>
            <person name="Tiley G.P."/>
            <person name="Fernandez-Pozo N."/>
            <person name="Barry K."/>
            <person name="Chen C."/>
            <person name="Wang M."/>
            <person name="Lipzen A."/>
            <person name="Daum C."/>
            <person name="Saski C.A."/>
            <person name="Payton A.C."/>
            <person name="Mcbreen J.C."/>
            <person name="Conrad R.E."/>
            <person name="Kollar L.M."/>
            <person name="Olsson S."/>
            <person name="Huttunen S."/>
            <person name="Landis J.B."/>
            <person name="Wickett N.J."/>
            <person name="Johnson M.G."/>
            <person name="Rensing S.A."/>
            <person name="Grimwood J."/>
            <person name="Schmutz J."/>
            <person name="Mcdaniel S.F."/>
        </authorList>
    </citation>
    <scope>NUCLEOTIDE SEQUENCE</scope>
    <source>
        <strain evidence="2">R40</strain>
    </source>
</reference>
<gene>
    <name evidence="2" type="ORF">KC19_1G133100</name>
</gene>
<evidence type="ECO:0000313" key="3">
    <source>
        <dbReference type="Proteomes" id="UP000822688"/>
    </source>
</evidence>
<dbReference type="SUPFAM" id="SSF50249">
    <property type="entry name" value="Nucleic acid-binding proteins"/>
    <property type="match status" value="2"/>
</dbReference>
<dbReference type="EMBL" id="CM026421">
    <property type="protein sequence ID" value="KAG0590887.1"/>
    <property type="molecule type" value="Genomic_DNA"/>
</dbReference>
<dbReference type="InterPro" id="IPR012340">
    <property type="entry name" value="NA-bd_OB-fold"/>
</dbReference>
<keyword evidence="3" id="KW-1185">Reference proteome</keyword>
<dbReference type="Proteomes" id="UP000822688">
    <property type="component" value="Chromosome 1"/>
</dbReference>
<proteinExistence type="predicted"/>
<dbReference type="Gene3D" id="2.40.50.140">
    <property type="entry name" value="Nucleic acid-binding proteins"/>
    <property type="match status" value="2"/>
</dbReference>
<feature type="domain" description="Replication factor-A protein 1 N-terminal" evidence="1">
    <location>
        <begin position="182"/>
        <end position="267"/>
    </location>
</feature>
<dbReference type="Pfam" id="PF04057">
    <property type="entry name" value="Rep-A_N"/>
    <property type="match status" value="2"/>
</dbReference>
<dbReference type="GO" id="GO:0005634">
    <property type="term" value="C:nucleus"/>
    <property type="evidence" value="ECO:0007669"/>
    <property type="project" value="InterPro"/>
</dbReference>
<evidence type="ECO:0000259" key="1">
    <source>
        <dbReference type="Pfam" id="PF04057"/>
    </source>
</evidence>
<accession>A0A8T0J5M2</accession>
<dbReference type="GO" id="GO:0003677">
    <property type="term" value="F:DNA binding"/>
    <property type="evidence" value="ECO:0007669"/>
    <property type="project" value="InterPro"/>
</dbReference>
<protein>
    <recommendedName>
        <fullName evidence="1">Replication factor-A protein 1 N-terminal domain-containing protein</fullName>
    </recommendedName>
</protein>
<dbReference type="GO" id="GO:0006260">
    <property type="term" value="P:DNA replication"/>
    <property type="evidence" value="ECO:0007669"/>
    <property type="project" value="InterPro"/>
</dbReference>
<sequence>MGLTVSEVMDYRGADALLKEPFTSLEEIVYPSFIKAEDGRTPVLQIFDMYAVRKAGRDVEQWRVVLSDAEYYVEAVLGPVLVEGARSERFKKGSIVRIVEYEVYECRYYEYFKRIIKVIELEVLVVDFRVVGDGPVRLNYDKWLEEDWNEESWVWVDPEEQEYEEEGSREQPCGFCDPTEAITSGAIKEINTNLSTPRQTIVLQIMDIRSIGNDSATRTLFGLVLSDGTHLQHAVLATALNDKVNSNLVIKGSIVYLLKYACNTVQDRFR</sequence>
<name>A0A8T0J5M2_CERPU</name>
<organism evidence="2 3">
    <name type="scientific">Ceratodon purpureus</name>
    <name type="common">Fire moss</name>
    <name type="synonym">Dicranum purpureum</name>
    <dbReference type="NCBI Taxonomy" id="3225"/>
    <lineage>
        <taxon>Eukaryota</taxon>
        <taxon>Viridiplantae</taxon>
        <taxon>Streptophyta</taxon>
        <taxon>Embryophyta</taxon>
        <taxon>Bryophyta</taxon>
        <taxon>Bryophytina</taxon>
        <taxon>Bryopsida</taxon>
        <taxon>Dicranidae</taxon>
        <taxon>Pseudoditrichales</taxon>
        <taxon>Ditrichaceae</taxon>
        <taxon>Ceratodon</taxon>
    </lineage>
</organism>
<dbReference type="InterPro" id="IPR007199">
    <property type="entry name" value="Rep_factor-A_N"/>
</dbReference>
<evidence type="ECO:0000313" key="2">
    <source>
        <dbReference type="EMBL" id="KAG0590887.1"/>
    </source>
</evidence>
<dbReference type="AlphaFoldDB" id="A0A8T0J5M2"/>
<feature type="domain" description="Replication factor-A protein 1 N-terminal" evidence="1">
    <location>
        <begin position="40"/>
        <end position="125"/>
    </location>
</feature>
<comment type="caution">
    <text evidence="2">The sequence shown here is derived from an EMBL/GenBank/DDBJ whole genome shotgun (WGS) entry which is preliminary data.</text>
</comment>